<dbReference type="SMART" id="SM00724">
    <property type="entry name" value="TLC"/>
    <property type="match status" value="2"/>
</dbReference>
<feature type="transmembrane region" description="Helical" evidence="13">
    <location>
        <begin position="1126"/>
        <end position="1145"/>
    </location>
</feature>
<dbReference type="Pfam" id="PF03798">
    <property type="entry name" value="TRAM_LAG1_CLN8"/>
    <property type="match status" value="2"/>
</dbReference>
<keyword evidence="6" id="KW-0963">Cytoplasm</keyword>
<dbReference type="WBParaSite" id="maker-uti_cns_0002252-snap-gene-0.3-mRNA-1">
    <property type="protein sequence ID" value="maker-uti_cns_0002252-snap-gene-0.3-mRNA-1"/>
    <property type="gene ID" value="maker-uti_cns_0002252-snap-gene-0.3"/>
</dbReference>
<comment type="subcellular location">
    <subcellularLocation>
        <location evidence="2">Cell membrane</location>
        <topology evidence="2">Multi-pass membrane protein</topology>
    </subcellularLocation>
    <subcellularLocation>
        <location evidence="1">Cytoplasm</location>
        <location evidence="1">Cytoskeleton</location>
    </subcellularLocation>
    <subcellularLocation>
        <location evidence="13">Membrane</location>
        <topology evidence="13">Multi-pass membrane protein</topology>
    </subcellularLocation>
</comment>
<evidence type="ECO:0000256" key="5">
    <source>
        <dbReference type="ARBA" id="ARBA00022475"/>
    </source>
</evidence>
<feature type="transmembrane region" description="Helical" evidence="13">
    <location>
        <begin position="1166"/>
        <end position="1186"/>
    </location>
</feature>
<evidence type="ECO:0000313" key="18">
    <source>
        <dbReference type="Proteomes" id="UP000095280"/>
    </source>
</evidence>
<evidence type="ECO:0000256" key="8">
    <source>
        <dbReference type="ARBA" id="ARBA00022701"/>
    </source>
</evidence>
<dbReference type="GO" id="GO:0003676">
    <property type="term" value="F:nucleic acid binding"/>
    <property type="evidence" value="ECO:0007669"/>
    <property type="project" value="InterPro"/>
</dbReference>
<evidence type="ECO:0000259" key="17">
    <source>
        <dbReference type="PROSITE" id="PS50922"/>
    </source>
</evidence>
<feature type="transmembrane region" description="Helical" evidence="13">
    <location>
        <begin position="1524"/>
        <end position="1548"/>
    </location>
</feature>
<keyword evidence="8" id="KW-0493">Microtubule</keyword>
<feature type="region of interest" description="Disordered" evidence="15">
    <location>
        <begin position="1820"/>
        <end position="1839"/>
    </location>
</feature>
<feature type="transmembrane region" description="Helical" evidence="13">
    <location>
        <begin position="1253"/>
        <end position="1273"/>
    </location>
</feature>
<dbReference type="GO" id="GO:0043015">
    <property type="term" value="F:gamma-tubulin binding"/>
    <property type="evidence" value="ECO:0007669"/>
    <property type="project" value="InterPro"/>
</dbReference>
<feature type="transmembrane region" description="Helical" evidence="13">
    <location>
        <begin position="998"/>
        <end position="1018"/>
    </location>
</feature>
<evidence type="ECO:0000256" key="4">
    <source>
        <dbReference type="ARBA" id="ARBA00010337"/>
    </source>
</evidence>
<comment type="similarity">
    <text evidence="3 13">Belongs to the XK family.</text>
</comment>
<keyword evidence="5" id="KW-1003">Cell membrane</keyword>
<evidence type="ECO:0000256" key="2">
    <source>
        <dbReference type="ARBA" id="ARBA00004651"/>
    </source>
</evidence>
<feature type="coiled-coil region" evidence="14">
    <location>
        <begin position="3310"/>
        <end position="3416"/>
    </location>
</feature>
<dbReference type="Gene3D" id="1.20.120.1900">
    <property type="entry name" value="Gamma-tubulin complex, C-terminal domain"/>
    <property type="match status" value="1"/>
</dbReference>
<dbReference type="PROSITE" id="PS50879">
    <property type="entry name" value="RNASE_H_1"/>
    <property type="match status" value="1"/>
</dbReference>
<feature type="region of interest" description="Disordered" evidence="15">
    <location>
        <begin position="158"/>
        <end position="268"/>
    </location>
</feature>
<sequence>MQAAIGERRRAELKAKREQVEALKREAERARQAKADTAAAEAAETERALAAVERERRDLEDRVRQELLAGYARLTNEAAKRELRALWRLQRRRWDQRRVARLAADEARWKQEMIDATIASPMVSLDQAPSSVDEPLSVIASQPFDVAADGISQFASSDVTASEAKPSDVTASEVKPSDVTASEVKPSDVAAGEVKPSDVAAGEVKPSDVAAGEVKPSDVAAGEVKPSDVAASEVKPSDVAAGEVKPSDVAASEVKPSDVDATKEKPFVVSASETKHHAVVEEIKSSDDSAIEVKPFEVAAAKDGSTDVAAKASAAKQPSPFPPPPSPLSMLPESQQLDRFRQINLGHKQSASRESGQDSADVESRARERLASRWRNQYGHPSDQSGAATKFSKKGHEREAASKLKPEKLIDKEADKEEVMSAQEDVEAELTMLIGEEEADDAELDTNNQFALVKVPSPSAALTSKTTDSSDRTLSVMLAFQQLCDQAPITNLLAMPRHSESGQSEADSATTVATDAVERLSIATLASKSLWTPLQVQASIINSALVTQLLYESNGGLLRHLRRLRRFCFLADGRFAQTFIELATAEAESACGADALAKCLRLAEETVRDAELGDERNTQASPLSTASYFKFGTIVNEAADSVQPTDDSSSISTASPFDSISFNYESGWPANLILTDSALSRYARLMRLLLRQSLALGRLSNLFTQLRRDTLVHGLISNQQTRCLQLWRHEFEHAVKALGSYACHQTLDVCWTRLSVELNDAADLEAVRACHDRFLRRCLQRCLLEPGGERLLKHALLMMSLAERFCRLYRAYAWTENGDASGAAMVHPQFEALAKCRDMFRQNARFLFGLLARLRDRAAHLDELTAEQSQLNQRQHLPDEAMLARVAALECRRRGEKVLLTRSMLHSLNADAASQRDNLLATLEVVDSRQEPSDASMLHSGRGDNADVFCTEMPQIACYNFMLYLFTICTYFLDIGSDIYLAIVYYRQSAMLHFTLTTVFVAVPSLVIAGFSLAWYFADHQRSPASRARWCFRLALHVLQLAPVLRVGECFAVAIGAIRKRRDDLYFQVLSNEADNAMLRMFEAFTESAPQLLLQLSIMLKSRAVTNSSSSSISTSAFNGEVTYNLASYAVSSLISLFALSYAVCSYQSALRSGRIDKKKLSIPAFIVMLLWKLFIVFSRVMALSLTAATRPFLLIGFLACHYGLMLVWIMCQRTDFCNGKRFLEFCYNLVVSVVMCFDYFNVLEGRTRLKYIVYYSLVGVENFTLLGIWFFLRDESLAPFTYQFNVSLVLVSMGLGSFFVGLLFMALYYMCLHPSGRLRCCVSCKELSLCGHRSCKKKEAQPMMTAEQVFWQSPAAYWPAYVLISCIIWLIIYRFDAINSRIFGDTFKQLARNQQLEWHSRVCSTVHAILAFLIGAYCLVKPELWQSSINATSWVMTLGLSVTCGYMLVDALYMFRYLRGWEMLQYQLHHWVGFVGTVAFLAQPAVHSFLSVRYVTELSTPFVNQLWFFKTTRTADKYPNLNLLNSLVLLVTFVSTRIAPLPIYWYLVVRDNIATDFIIFRERLPAGVSYIVLAFLIDFLNIFWTKKLFLGAKKLMQKYFARNAPLDGEVKSNYGSLTREQRLEWDARVGSSVHAVFCCLVCLVCWLCQPVSLFNDPKNLGGSWWFLTAAMVVMAGYMLADCVGMLAYMTWKEMGPYLLHHCVAMICFLYCTHYGMLQYFVLFRLISEVSTPFVSFAAGRIVLIPFYWIKVVNFLTGSGKFFIFRFPITFAFWTLFSGLLDVLNIIWFRRILIGGLKVWRGSRKVKTDELTVYAASNGVASSPRRRQPKKSRPPNEDSELARCRDHSVSVVEPCGFCSCCIRCFPAATRFPTGDWTVAEGGGGGCFCCVPAAIPSDRVVANAWRLRLGSGANGWIVMADHWSSLYSASLPTVVLGLIVGDVELAGRLAVAVSGLLPLSIAQSDISAARRDLESLISSEPADDLEGCDDIPSIEARCNKLVELLNAATIKNAPPIVSRKKYSPWWNKELTRLKKASRRLHRIANRNNTPEDWENYHSALRIYKSCIRKAKKDTWKAFCAGLEGQHPTARLVKSLRHDNLAQCNSLLHLDGNYSRTAEESLNLLFSACFPTCEHPEQIVADHNPRDRQLFEQCATKNLIQLAANTFKPFKAPGIDNIAPCVLQEAGGAQGGVLTPLLWNLVMDELLTADVPSSIVKAGYADDVAAIVSGPDTSTLRSLMQQFADKAQAWATRHGLTISTAKTTVRWIYTGIIRPSITYACVIWSSALELKTVRDRLYQLQGNICRAITGAYPSTPYEGLNTILSMPPLHLFIRAEAMKGAARLICDKFIANTPSGFMPEKTLFPHLDYIRRDLQRIHLNLDEVDCRSPTLILRRGFKCTLPPRGSHPLDVGINRRSQGIHCFTDGSLCDGLAGAGIAIFHKGEAILQESLHLGENVSVFQSEVVAINQCAEHLHKAGISSFDIYFYSDSQAAIKALSSIKLSTKSVSDCLKSLQTLAILNRINVIWTPGHSNILGNELVDQLAKRGCTPDGAQRSVKLPSPKSSINRAIQDWLNRQHQTHWDSCSEYRQARKAMPAINRKVSEYLISLSKTDLREMCMVITGHGFFQRHISLQSGCSPICPFCDLEEETSTHHVTFCPHFNEARRRHLGHPLRLDELTTPDRIRDLRAFVRDSGRMKIADATLASSSAAGEGGSTQIRYQKLRELSRVGTAMDDSYYDSIEPNAATTAGQQQQQLRSDSTSAAIKSPSVDLTLDSLDGDLDDDRRKDVADEDDFSHDLLSDDAAGVKECDCEDSLGGASSGAANLRASVQQHVNHRGENMLLPNGSSRGSTPSTTAGGGAPRQRGLSSVRSQRHRQEESTAEKRRVSLVERQRRLQGSTVSRDLAELDALGRVSAISDEHQSTGLPLQSVSRLPGGYTVLGPAFEESPVVPDFSAPLRNSSTMLATGAALNGTRFGGSRKDVTDNAGPTTGTSAAAEECPECPRLRQRIGQLESQASSLLEQLSASRAVVEALTSATATGDAGGIARVDKALLAENRTLQAQLDAASAVGNDLDDVRRELRAAVAASSPAEAAELSARSRLLEQRCAELTQSCVDLRHANHQLQLGLGRVRGVLPDLSVAEIELLERRWCDLPTSIGDQLEDGDILADRVRDEEGISDEHQVVQCLWYRHQATKRSLGALQLRLASLGVSSANQLAHLDSLADSAAANAAEVERLRDQVAVKDDALRALEVSGGGGGGGSGGGGISSSEANLSRVLASLERLDHLRPATAAAASAAAATSSTAKEPPSAEVGELRNQLDVYREKLRMMADEKARLEEALQAASGLEETKRERDGIAANFDRVNRRWEADKERLDRLTAELAAAKEQAQELRSFEFKFQAADEERRSLRDQVRALTDQLTSSGRDVRDQISGR</sequence>
<feature type="coiled-coil region" evidence="14">
    <location>
        <begin position="6"/>
        <end position="69"/>
    </location>
</feature>
<feature type="transmembrane region" description="Helical" evidence="13">
    <location>
        <begin position="1435"/>
        <end position="1456"/>
    </location>
</feature>
<feature type="domain" description="TLC" evidence="17">
    <location>
        <begin position="1621"/>
        <end position="1801"/>
    </location>
</feature>
<feature type="region of interest" description="Disordered" evidence="15">
    <location>
        <begin position="300"/>
        <end position="416"/>
    </location>
</feature>
<dbReference type="CDD" id="cd09276">
    <property type="entry name" value="Rnase_HI_RT_non_LTR"/>
    <property type="match status" value="1"/>
</dbReference>
<evidence type="ECO:0000256" key="9">
    <source>
        <dbReference type="ARBA" id="ARBA00022989"/>
    </source>
</evidence>
<evidence type="ECO:0000256" key="6">
    <source>
        <dbReference type="ARBA" id="ARBA00022490"/>
    </source>
</evidence>
<evidence type="ECO:0000256" key="12">
    <source>
        <dbReference type="PROSITE-ProRule" id="PRU00205"/>
    </source>
</evidence>
<feature type="compositionally biased region" description="Low complexity" evidence="15">
    <location>
        <begin position="309"/>
        <end position="318"/>
    </location>
</feature>
<feature type="transmembrane region" description="Helical" evidence="13">
    <location>
        <begin position="1699"/>
        <end position="1718"/>
    </location>
</feature>
<dbReference type="PANTHER" id="PTHR16024:SF6">
    <property type="entry name" value="XK-RELATED PROTEIN"/>
    <property type="match status" value="1"/>
</dbReference>
<evidence type="ECO:0000256" key="13">
    <source>
        <dbReference type="RuleBase" id="RU910716"/>
    </source>
</evidence>
<dbReference type="InterPro" id="IPR042241">
    <property type="entry name" value="GCP_C_sf"/>
</dbReference>
<feature type="compositionally biased region" description="Basic and acidic residues" evidence="15">
    <location>
        <begin position="394"/>
        <end position="416"/>
    </location>
</feature>
<dbReference type="Pfam" id="PF00075">
    <property type="entry name" value="RNase_H"/>
    <property type="match status" value="1"/>
</dbReference>
<dbReference type="Gene3D" id="3.30.420.10">
    <property type="entry name" value="Ribonuclease H-like superfamily/Ribonuclease H"/>
    <property type="match status" value="1"/>
</dbReference>
<dbReference type="InterPro" id="IPR002156">
    <property type="entry name" value="RNaseH_domain"/>
</dbReference>
<dbReference type="InterPro" id="IPR050895">
    <property type="entry name" value="XK-related_scramblase"/>
</dbReference>
<reference evidence="19" key="1">
    <citation type="submission" date="2016-11" db="UniProtKB">
        <authorList>
            <consortium name="WormBaseParasite"/>
        </authorList>
    </citation>
    <scope>IDENTIFICATION</scope>
</reference>
<evidence type="ECO:0000256" key="11">
    <source>
        <dbReference type="ARBA" id="ARBA00023212"/>
    </source>
</evidence>
<dbReference type="InterPro" id="IPR040457">
    <property type="entry name" value="GCP_C"/>
</dbReference>
<keyword evidence="7 12" id="KW-0812">Transmembrane</keyword>
<feature type="transmembrane region" description="Helical" evidence="13">
    <location>
        <begin position="1192"/>
        <end position="1211"/>
    </location>
</feature>
<feature type="domain" description="TLC" evidence="17">
    <location>
        <begin position="1394"/>
        <end position="1598"/>
    </location>
</feature>
<evidence type="ECO:0000259" key="16">
    <source>
        <dbReference type="PROSITE" id="PS50879"/>
    </source>
</evidence>
<dbReference type="GO" id="GO:0004523">
    <property type="term" value="F:RNA-DNA hybrid ribonuclease activity"/>
    <property type="evidence" value="ECO:0007669"/>
    <property type="project" value="InterPro"/>
</dbReference>
<dbReference type="Pfam" id="PF00078">
    <property type="entry name" value="RVT_1"/>
    <property type="match status" value="1"/>
</dbReference>
<dbReference type="PROSITE" id="PS50922">
    <property type="entry name" value="TLC"/>
    <property type="match status" value="2"/>
</dbReference>
<feature type="transmembrane region" description="Helical" evidence="13">
    <location>
        <begin position="1285"/>
        <end position="1310"/>
    </location>
</feature>
<feature type="transmembrane region" description="Helical" evidence="13">
    <location>
        <begin position="1630"/>
        <end position="1653"/>
    </location>
</feature>
<feature type="compositionally biased region" description="Low complexity" evidence="15">
    <location>
        <begin position="2844"/>
        <end position="2854"/>
    </location>
</feature>
<evidence type="ECO:0000256" key="7">
    <source>
        <dbReference type="ARBA" id="ARBA00022692"/>
    </source>
</evidence>
<feature type="transmembrane region" description="Helical" evidence="13">
    <location>
        <begin position="1665"/>
        <end position="1687"/>
    </location>
</feature>
<feature type="compositionally biased region" description="Polar residues" evidence="15">
    <location>
        <begin position="347"/>
        <end position="358"/>
    </location>
</feature>
<evidence type="ECO:0000256" key="1">
    <source>
        <dbReference type="ARBA" id="ARBA00004245"/>
    </source>
</evidence>
<comment type="similarity">
    <text evidence="4">Belongs to the TUBGCP family.</text>
</comment>
<feature type="region of interest" description="Disordered" evidence="15">
    <location>
        <begin position="2837"/>
        <end position="2884"/>
    </location>
</feature>
<dbReference type="SUPFAM" id="SSF53098">
    <property type="entry name" value="Ribonuclease H-like"/>
    <property type="match status" value="1"/>
</dbReference>
<feature type="compositionally biased region" description="Basic and acidic residues" evidence="15">
    <location>
        <begin position="362"/>
        <end position="371"/>
    </location>
</feature>
<dbReference type="GO" id="GO:0005886">
    <property type="term" value="C:plasma membrane"/>
    <property type="evidence" value="ECO:0007669"/>
    <property type="project" value="UniProtKB-SubCell"/>
</dbReference>
<keyword evidence="9 13" id="KW-1133">Transmembrane helix</keyword>
<feature type="transmembrane region" description="Helical" evidence="13">
    <location>
        <begin position="1403"/>
        <end position="1423"/>
    </location>
</feature>
<feature type="transmembrane region" description="Helical" evidence="13">
    <location>
        <begin position="1762"/>
        <end position="1789"/>
    </location>
</feature>
<feature type="compositionally biased region" description="Basic and acidic residues" evidence="15">
    <location>
        <begin position="255"/>
        <end position="266"/>
    </location>
</feature>
<dbReference type="Proteomes" id="UP000095280">
    <property type="component" value="Unplaced"/>
</dbReference>
<accession>A0A1I8GLL3</accession>
<dbReference type="GO" id="GO:0005874">
    <property type="term" value="C:microtubule"/>
    <property type="evidence" value="ECO:0007669"/>
    <property type="project" value="UniProtKB-KW"/>
</dbReference>
<dbReference type="InterPro" id="IPR018629">
    <property type="entry name" value="XK-rel"/>
</dbReference>
<comment type="caution">
    <text evidence="13">Lacks conserved residue(s) required for the propagation of feature annotation.</text>
</comment>
<keyword evidence="14" id="KW-0175">Coiled coil</keyword>
<feature type="compositionally biased region" description="Basic residues" evidence="15">
    <location>
        <begin position="1824"/>
        <end position="1833"/>
    </location>
</feature>
<keyword evidence="11" id="KW-0206">Cytoskeleton</keyword>
<feature type="domain" description="RNase H type-1" evidence="16">
    <location>
        <begin position="2414"/>
        <end position="2547"/>
    </location>
</feature>
<dbReference type="InterPro" id="IPR036397">
    <property type="entry name" value="RNaseH_sf"/>
</dbReference>
<keyword evidence="18" id="KW-1185">Reference proteome</keyword>
<evidence type="ECO:0000313" key="19">
    <source>
        <dbReference type="WBParaSite" id="maker-uti_cns_0002252-snap-gene-0.3-mRNA-1"/>
    </source>
</evidence>
<dbReference type="InterPro" id="IPR012337">
    <property type="entry name" value="RNaseH-like_sf"/>
</dbReference>
<feature type="transmembrane region" description="Helical" evidence="13">
    <location>
        <begin position="1356"/>
        <end position="1374"/>
    </location>
</feature>
<feature type="transmembrane region" description="Helical" evidence="13">
    <location>
        <begin position="1568"/>
        <end position="1585"/>
    </location>
</feature>
<evidence type="ECO:0000256" key="15">
    <source>
        <dbReference type="SAM" id="MobiDB-lite"/>
    </source>
</evidence>
<feature type="transmembrane region" description="Helical" evidence="13">
    <location>
        <begin position="1730"/>
        <end position="1750"/>
    </location>
</feature>
<dbReference type="PANTHER" id="PTHR16024">
    <property type="entry name" value="XK-RELATED PROTEIN"/>
    <property type="match status" value="1"/>
</dbReference>
<dbReference type="Pfam" id="PF09815">
    <property type="entry name" value="XK-related"/>
    <property type="match status" value="1"/>
</dbReference>
<evidence type="ECO:0000256" key="14">
    <source>
        <dbReference type="SAM" id="Coils"/>
    </source>
</evidence>
<proteinExistence type="inferred from homology"/>
<organism evidence="18 19">
    <name type="scientific">Macrostomum lignano</name>
    <dbReference type="NCBI Taxonomy" id="282301"/>
    <lineage>
        <taxon>Eukaryota</taxon>
        <taxon>Metazoa</taxon>
        <taxon>Spiralia</taxon>
        <taxon>Lophotrochozoa</taxon>
        <taxon>Platyhelminthes</taxon>
        <taxon>Rhabditophora</taxon>
        <taxon>Macrostomorpha</taxon>
        <taxon>Macrostomida</taxon>
        <taxon>Macrostomidae</taxon>
        <taxon>Macrostomum</taxon>
    </lineage>
</organism>
<feature type="region of interest" description="Disordered" evidence="15">
    <location>
        <begin position="2974"/>
        <end position="2998"/>
    </location>
</feature>
<dbReference type="InterPro" id="IPR000477">
    <property type="entry name" value="RT_dom"/>
</dbReference>
<feature type="transmembrane region" description="Helical" evidence="13">
    <location>
        <begin position="961"/>
        <end position="986"/>
    </location>
</feature>
<evidence type="ECO:0000256" key="10">
    <source>
        <dbReference type="ARBA" id="ARBA00023136"/>
    </source>
</evidence>
<protein>
    <recommendedName>
        <fullName evidence="13">XK-related protein</fullName>
    </recommendedName>
</protein>
<keyword evidence="10 12" id="KW-0472">Membrane</keyword>
<feature type="compositionally biased region" description="Basic and acidic residues" evidence="15">
    <location>
        <begin position="2873"/>
        <end position="2884"/>
    </location>
</feature>
<dbReference type="InterPro" id="IPR006634">
    <property type="entry name" value="TLC-dom"/>
</dbReference>
<dbReference type="Pfam" id="PF04130">
    <property type="entry name" value="GCP_C_terminal"/>
    <property type="match status" value="1"/>
</dbReference>
<name>A0A1I8GLL3_9PLAT</name>
<evidence type="ECO:0000256" key="3">
    <source>
        <dbReference type="ARBA" id="ARBA00008789"/>
    </source>
</evidence>